<organism evidence="1 2">
    <name type="scientific">Aquilegia coerulea</name>
    <name type="common">Rocky mountain columbine</name>
    <dbReference type="NCBI Taxonomy" id="218851"/>
    <lineage>
        <taxon>Eukaryota</taxon>
        <taxon>Viridiplantae</taxon>
        <taxon>Streptophyta</taxon>
        <taxon>Embryophyta</taxon>
        <taxon>Tracheophyta</taxon>
        <taxon>Spermatophyta</taxon>
        <taxon>Magnoliopsida</taxon>
        <taxon>Ranunculales</taxon>
        <taxon>Ranunculaceae</taxon>
        <taxon>Thalictroideae</taxon>
        <taxon>Aquilegia</taxon>
    </lineage>
</organism>
<protein>
    <submittedName>
        <fullName evidence="1">Uncharacterized protein</fullName>
    </submittedName>
</protein>
<keyword evidence="2" id="KW-1185">Reference proteome</keyword>
<reference evidence="1 2" key="1">
    <citation type="submission" date="2017-09" db="EMBL/GenBank/DDBJ databases">
        <title>WGS assembly of Aquilegia coerulea Goldsmith.</title>
        <authorList>
            <person name="Hodges S."/>
            <person name="Kramer E."/>
            <person name="Nordborg M."/>
            <person name="Tomkins J."/>
            <person name="Borevitz J."/>
            <person name="Derieg N."/>
            <person name="Yan J."/>
            <person name="Mihaltcheva S."/>
            <person name="Hayes R.D."/>
            <person name="Rokhsar D."/>
        </authorList>
    </citation>
    <scope>NUCLEOTIDE SEQUENCE [LARGE SCALE GENOMIC DNA]</scope>
    <source>
        <strain evidence="2">cv. Goldsmith</strain>
    </source>
</reference>
<dbReference type="EMBL" id="KZ305631">
    <property type="protein sequence ID" value="PIA24678.1"/>
    <property type="molecule type" value="Genomic_DNA"/>
</dbReference>
<accession>A0A2G5C076</accession>
<gene>
    <name evidence="1" type="ORF">AQUCO_127700001v1</name>
</gene>
<sequence>MVSNTNQLIFDHSPSNRRYDFIVLLRTFNRRYGLTKGDSFIVIQCSKRVIQAKIRNGEDLGYFVLIPNKAKFFVYIPLIPFIPIMPSPMGLLPKRKKFYLQSIIGCRIDVNVCASVRALKYIHKYIYRSNDKDKGCFRNVLPSP</sequence>
<dbReference type="InParanoid" id="A0A2G5C076"/>
<name>A0A2G5C076_AQUCA</name>
<evidence type="ECO:0000313" key="2">
    <source>
        <dbReference type="Proteomes" id="UP000230069"/>
    </source>
</evidence>
<proteinExistence type="predicted"/>
<evidence type="ECO:0000313" key="1">
    <source>
        <dbReference type="EMBL" id="PIA24678.1"/>
    </source>
</evidence>
<dbReference type="AlphaFoldDB" id="A0A2G5C076"/>
<dbReference type="Proteomes" id="UP000230069">
    <property type="component" value="Unassembled WGS sequence"/>
</dbReference>